<evidence type="ECO:0000256" key="3">
    <source>
        <dbReference type="ARBA" id="ARBA00022692"/>
    </source>
</evidence>
<feature type="transmembrane region" description="Helical" evidence="6">
    <location>
        <begin position="141"/>
        <end position="158"/>
    </location>
</feature>
<dbReference type="PANTHER" id="PTHR30354">
    <property type="entry name" value="GNT FAMILY GLUCONATE TRANSPORTER"/>
    <property type="match status" value="1"/>
</dbReference>
<dbReference type="AlphaFoldDB" id="A0A2H3KUT4"/>
<comment type="subcellular location">
    <subcellularLocation>
        <location evidence="1">Membrane</location>
        <topology evidence="1">Multi-pass membrane protein</topology>
    </subcellularLocation>
</comment>
<evidence type="ECO:0000256" key="2">
    <source>
        <dbReference type="ARBA" id="ARBA00022448"/>
    </source>
</evidence>
<evidence type="ECO:0000256" key="1">
    <source>
        <dbReference type="ARBA" id="ARBA00004141"/>
    </source>
</evidence>
<feature type="domain" description="Citrate transporter-like" evidence="7">
    <location>
        <begin position="26"/>
        <end position="279"/>
    </location>
</feature>
<feature type="transmembrane region" description="Helical" evidence="6">
    <location>
        <begin position="6"/>
        <end position="39"/>
    </location>
</feature>
<keyword evidence="2" id="KW-0813">Transport</keyword>
<dbReference type="PANTHER" id="PTHR30354:SF7">
    <property type="entry name" value="BLL7963 PROTEIN"/>
    <property type="match status" value="1"/>
</dbReference>
<name>A0A2H3KUT4_9CHLR</name>
<dbReference type="InterPro" id="IPR004680">
    <property type="entry name" value="Cit_transptr-like_dom"/>
</dbReference>
<organism evidence="8 9">
    <name type="scientific">Candidatus Chloroploca asiatica</name>
    <dbReference type="NCBI Taxonomy" id="1506545"/>
    <lineage>
        <taxon>Bacteria</taxon>
        <taxon>Bacillati</taxon>
        <taxon>Chloroflexota</taxon>
        <taxon>Chloroflexia</taxon>
        <taxon>Chloroflexales</taxon>
        <taxon>Chloroflexineae</taxon>
        <taxon>Oscillochloridaceae</taxon>
        <taxon>Candidatus Chloroploca</taxon>
    </lineage>
</organism>
<dbReference type="InterPro" id="IPR003474">
    <property type="entry name" value="Glcn_transporter"/>
</dbReference>
<keyword evidence="9" id="KW-1185">Reference proteome</keyword>
<feature type="transmembrane region" description="Helical" evidence="6">
    <location>
        <begin position="461"/>
        <end position="483"/>
    </location>
</feature>
<dbReference type="OrthoDB" id="86125at2"/>
<evidence type="ECO:0000313" key="9">
    <source>
        <dbReference type="Proteomes" id="UP000220922"/>
    </source>
</evidence>
<comment type="caution">
    <text evidence="8">The sequence shown here is derived from an EMBL/GenBank/DDBJ whole genome shotgun (WGS) entry which is preliminary data.</text>
</comment>
<feature type="transmembrane region" description="Helical" evidence="6">
    <location>
        <begin position="51"/>
        <end position="73"/>
    </location>
</feature>
<evidence type="ECO:0000313" key="8">
    <source>
        <dbReference type="EMBL" id="PDV99092.1"/>
    </source>
</evidence>
<feature type="transmembrane region" description="Helical" evidence="6">
    <location>
        <begin position="298"/>
        <end position="321"/>
    </location>
</feature>
<dbReference type="RefSeq" id="WP_097652419.1">
    <property type="nucleotide sequence ID" value="NZ_LYXE01000083.1"/>
</dbReference>
<evidence type="ECO:0000256" key="5">
    <source>
        <dbReference type="ARBA" id="ARBA00023136"/>
    </source>
</evidence>
<keyword evidence="3 6" id="KW-0812">Transmembrane</keyword>
<gene>
    <name evidence="8" type="ORF">A9Q02_13495</name>
</gene>
<feature type="transmembrane region" description="Helical" evidence="6">
    <location>
        <begin position="342"/>
        <end position="364"/>
    </location>
</feature>
<dbReference type="EMBL" id="LYXE01000083">
    <property type="protein sequence ID" value="PDV99092.1"/>
    <property type="molecule type" value="Genomic_DNA"/>
</dbReference>
<protein>
    <submittedName>
        <fullName evidence="8">Transporter</fullName>
    </submittedName>
</protein>
<proteinExistence type="predicted"/>
<feature type="transmembrane region" description="Helical" evidence="6">
    <location>
        <begin position="178"/>
        <end position="199"/>
    </location>
</feature>
<accession>A0A2H3KUT4</accession>
<feature type="transmembrane region" description="Helical" evidence="6">
    <location>
        <begin position="255"/>
        <end position="278"/>
    </location>
</feature>
<evidence type="ECO:0000259" key="7">
    <source>
        <dbReference type="Pfam" id="PF03600"/>
    </source>
</evidence>
<dbReference type="GO" id="GO:0015128">
    <property type="term" value="F:gluconate transmembrane transporter activity"/>
    <property type="evidence" value="ECO:0007669"/>
    <property type="project" value="InterPro"/>
</dbReference>
<dbReference type="GO" id="GO:0005886">
    <property type="term" value="C:plasma membrane"/>
    <property type="evidence" value="ECO:0007669"/>
    <property type="project" value="TreeGrafter"/>
</dbReference>
<keyword evidence="4 6" id="KW-1133">Transmembrane helix</keyword>
<keyword evidence="5 6" id="KW-0472">Membrane</keyword>
<evidence type="ECO:0000256" key="4">
    <source>
        <dbReference type="ARBA" id="ARBA00022989"/>
    </source>
</evidence>
<dbReference type="Pfam" id="PF03600">
    <property type="entry name" value="CitMHS"/>
    <property type="match status" value="1"/>
</dbReference>
<sequence>MLGILGVIIALGLLIALAYRGFSILIISPLTALIAVIFAGDMPLMASYTQIFMPALGSFIIQYFPLFMLGAIFGKLMEDSGAAQALSRKIVARLGSQRAVLAVILACAILTYGGVSLFVVAFAVYPLAVQLFREGNIPKRLIPATIAVGAFTFTMTALPGTPSIQNAIPMPFFGTTLFAAPGLGIITGAIMLGLSLVWLNWRVAQAHAANEGYGEAPEVALQRTPELREQALGRGFDINELGEGRADEKEERLPSFAIALAPLVVVIVVNLVLVSLVLPRLDTSYLELPLFGSTSLAAVGGLWAVIIALTVAILLLIGLNYRRFTNLNGSLDQGAAASVLPIFNTASQVGFGAVIAALPAFLLIRDAVLQLGGDNPLVSLALSVGLLAGLTGSASGGMSIVLETLGSTFIEQAEAANISLDLMHRVTVVAAGSIDSLPHSGAVITLLAISGLTHREAYFDLFMAAIVMPLIALLVLLVLGSMFGSF</sequence>
<reference evidence="8 9" key="1">
    <citation type="submission" date="2016-05" db="EMBL/GenBank/DDBJ databases">
        <authorList>
            <person name="Lavstsen T."/>
            <person name="Jespersen J.S."/>
        </authorList>
    </citation>
    <scope>NUCLEOTIDE SEQUENCE [LARGE SCALE GENOMIC DNA]</scope>
    <source>
        <strain evidence="8 9">B7-9</strain>
    </source>
</reference>
<feature type="transmembrane region" description="Helical" evidence="6">
    <location>
        <begin position="384"/>
        <end position="405"/>
    </location>
</feature>
<evidence type="ECO:0000256" key="6">
    <source>
        <dbReference type="SAM" id="Phobius"/>
    </source>
</evidence>
<dbReference type="Proteomes" id="UP000220922">
    <property type="component" value="Unassembled WGS sequence"/>
</dbReference>
<feature type="transmembrane region" description="Helical" evidence="6">
    <location>
        <begin position="99"/>
        <end position="129"/>
    </location>
</feature>